<evidence type="ECO:0008006" key="3">
    <source>
        <dbReference type="Google" id="ProtNLM"/>
    </source>
</evidence>
<reference evidence="1 2" key="1">
    <citation type="journal article" date="2020" name="ISME J.">
        <title>Comparative genomics reveals insights into cyanobacterial evolution and habitat adaptation.</title>
        <authorList>
            <person name="Chen M.Y."/>
            <person name="Teng W.K."/>
            <person name="Zhao L."/>
            <person name="Hu C.X."/>
            <person name="Zhou Y.K."/>
            <person name="Han B.P."/>
            <person name="Song L.R."/>
            <person name="Shu W.S."/>
        </authorList>
    </citation>
    <scope>NUCLEOTIDE SEQUENCE [LARGE SCALE GENOMIC DNA]</scope>
    <source>
        <strain evidence="1 2">FACHB-196</strain>
    </source>
</reference>
<dbReference type="Proteomes" id="UP000640531">
    <property type="component" value="Unassembled WGS sequence"/>
</dbReference>
<dbReference type="RefSeq" id="WP_190715874.1">
    <property type="nucleotide sequence ID" value="NZ_JACJST010000013.1"/>
</dbReference>
<keyword evidence="2" id="KW-1185">Reference proteome</keyword>
<name>A0ABR8FKF1_9NOST</name>
<dbReference type="EMBL" id="JACJST010000013">
    <property type="protein sequence ID" value="MBD2569260.1"/>
    <property type="molecule type" value="Genomic_DNA"/>
</dbReference>
<dbReference type="SUPFAM" id="SSF47598">
    <property type="entry name" value="Ribbon-helix-helix"/>
    <property type="match status" value="1"/>
</dbReference>
<evidence type="ECO:0000313" key="2">
    <source>
        <dbReference type="Proteomes" id="UP000640531"/>
    </source>
</evidence>
<gene>
    <name evidence="1" type="ORF">H6G59_15410</name>
</gene>
<proteinExistence type="predicted"/>
<dbReference type="InterPro" id="IPR010985">
    <property type="entry name" value="Ribbon_hlx_hlx"/>
</dbReference>
<comment type="caution">
    <text evidence="1">The sequence shown here is derived from an EMBL/GenBank/DDBJ whole genome shotgun (WGS) entry which is preliminary data.</text>
</comment>
<accession>A0ABR8FKF1</accession>
<sequence length="95" mass="10715">MTNINISVPESLKSFIEQQIVEGGYNSASEYFQQLIIQEAQRQSKGSFHKLLINQEEFETTLDELADDFAACVVANAPILSDYAVSRESIYEDHP</sequence>
<protein>
    <recommendedName>
        <fullName evidence="3">Type II toxin-antitoxin system ParD family antitoxin</fullName>
    </recommendedName>
</protein>
<dbReference type="CDD" id="cd22231">
    <property type="entry name" value="RHH_NikR_HicB-like"/>
    <property type="match status" value="1"/>
</dbReference>
<evidence type="ECO:0000313" key="1">
    <source>
        <dbReference type="EMBL" id="MBD2569260.1"/>
    </source>
</evidence>
<organism evidence="1 2">
    <name type="scientific">Anabaena lutea FACHB-196</name>
    <dbReference type="NCBI Taxonomy" id="2692881"/>
    <lineage>
        <taxon>Bacteria</taxon>
        <taxon>Bacillati</taxon>
        <taxon>Cyanobacteriota</taxon>
        <taxon>Cyanophyceae</taxon>
        <taxon>Nostocales</taxon>
        <taxon>Nostocaceae</taxon>
        <taxon>Anabaena</taxon>
    </lineage>
</organism>